<feature type="transmembrane region" description="Helical" evidence="6">
    <location>
        <begin position="543"/>
        <end position="565"/>
    </location>
</feature>
<comment type="subcellular location">
    <subcellularLocation>
        <location evidence="1 6">Membrane</location>
        <topology evidence="1 6">Multi-pass membrane protein</topology>
    </subcellularLocation>
</comment>
<feature type="transmembrane region" description="Helical" evidence="6">
    <location>
        <begin position="386"/>
        <end position="404"/>
    </location>
</feature>
<feature type="transmembrane region" description="Helical" evidence="6">
    <location>
        <begin position="690"/>
        <end position="720"/>
    </location>
</feature>
<dbReference type="GO" id="GO:0005886">
    <property type="term" value="C:plasma membrane"/>
    <property type="evidence" value="ECO:0007669"/>
    <property type="project" value="TreeGrafter"/>
</dbReference>
<feature type="region of interest" description="Disordered" evidence="7">
    <location>
        <begin position="900"/>
        <end position="920"/>
    </location>
</feature>
<organism evidence="9 10">
    <name type="scientific">Cnephaeus nilssonii</name>
    <name type="common">Northern bat</name>
    <name type="synonym">Eptesicus nilssonii</name>
    <dbReference type="NCBI Taxonomy" id="3371016"/>
    <lineage>
        <taxon>Eukaryota</taxon>
        <taxon>Metazoa</taxon>
        <taxon>Chordata</taxon>
        <taxon>Craniata</taxon>
        <taxon>Vertebrata</taxon>
        <taxon>Euteleostomi</taxon>
        <taxon>Mammalia</taxon>
        <taxon>Eutheria</taxon>
        <taxon>Laurasiatheria</taxon>
        <taxon>Chiroptera</taxon>
        <taxon>Yangochiroptera</taxon>
        <taxon>Vespertilionidae</taxon>
        <taxon>Cnephaeus</taxon>
    </lineage>
</organism>
<evidence type="ECO:0000313" key="10">
    <source>
        <dbReference type="Proteomes" id="UP001177744"/>
    </source>
</evidence>
<dbReference type="PANTHER" id="PTHR12308">
    <property type="entry name" value="ANOCTAMIN"/>
    <property type="match status" value="1"/>
</dbReference>
<dbReference type="InterPro" id="IPR007632">
    <property type="entry name" value="Anoctamin"/>
</dbReference>
<dbReference type="GO" id="GO:0005254">
    <property type="term" value="F:chloride channel activity"/>
    <property type="evidence" value="ECO:0007669"/>
    <property type="project" value="TreeGrafter"/>
</dbReference>
<keyword evidence="10" id="KW-1185">Reference proteome</keyword>
<evidence type="ECO:0000256" key="4">
    <source>
        <dbReference type="ARBA" id="ARBA00022989"/>
    </source>
</evidence>
<feature type="domain" description="Anoctamin transmembrane" evidence="8">
    <location>
        <begin position="253"/>
        <end position="881"/>
    </location>
</feature>
<evidence type="ECO:0000256" key="3">
    <source>
        <dbReference type="ARBA" id="ARBA00022692"/>
    </source>
</evidence>
<dbReference type="InterPro" id="IPR049452">
    <property type="entry name" value="Anoctamin_TM"/>
</dbReference>
<keyword evidence="5 6" id="KW-0472">Membrane</keyword>
<dbReference type="Proteomes" id="UP001177744">
    <property type="component" value="Unassembled WGS sequence"/>
</dbReference>
<evidence type="ECO:0000259" key="8">
    <source>
        <dbReference type="Pfam" id="PF04547"/>
    </source>
</evidence>
<dbReference type="PANTHER" id="PTHR12308:SF37">
    <property type="entry name" value="ANOCTAMIN-9"/>
    <property type="match status" value="1"/>
</dbReference>
<dbReference type="Pfam" id="PF04547">
    <property type="entry name" value="Anoctamin"/>
    <property type="match status" value="1"/>
</dbReference>
<sequence length="920" mass="103734">MVVGMEGDSYPLMDMGAPEPDRPDQTLTDYVLVADYRTQRNPRQVHQQRQFLKGLQAKGFQFKVKEDQEKVFFGIRADSRIFSLYRTLLMEPEGPAPRVESAWPPPIPDTTRIRIVNFILNCRTAAGDTFQDLVKDGVFETRFPLHKLYLCPSPPVPGHTCAPAHLCPDPPVPQPTCAPDPPVSPDPPVPLRHTVAQRDTYVPTNTCTPTDTPTPLANVPSIQTLLGRAPMPRRAQAWDATLAGGPDGQLCRRNYFGEKVALYFAWLGWYTYMLVPAALVGLIVFLSGFSLFNASQIRSGAGGMGGNGEDGVEQVGSPQKREAEGRGLKRVDGVTDWEEWGQDSKEICEAHDIFMCPRGDHGRRYQRLSDTCTFAKLTHLFDNEGTVIFAIFMALWATVFLEFWKRQRARVVLHWDLYGWDEDQEEVALELINCPDYKLQRHQHSYLKSTIILVLSLLMICLMIGMAHVLVVYRVAAAAVFSSSALPFLEEQVTTAVVVSGALVHYVTILIMTKINKYVALKLCDYEKSRTFSERESKFTVKFFTLQFFAHFSSLVYIAFILGRINGHPGNSVRLAGLWKLEECHLSGCMMDLFVQMAIIMGLKQTLSNCMEYLSPWLAHKYRSMRGSEARDPELRDWQRNYRLNRVNTFSLFDEFMEMSACAELGSGWGWGLGAAGGAELKVTPPPPAVIQYGFTTIFVAAFPLAPLLALFSNLVEIRLDAIKMVRLRRRLVPRKAKDIGTWLQVLETIGVLAVIANGMVIAFTSEFIPRVVYKYRYGPCRLGARPSADCLTGYINHSLSVFHTKDFRDPVRIKGPENITECRYRDYRNAQDYNFSEQFWILLAVRLAFLILFEHVALCIKLVAAWFVPDVPQSVKNRVLEEKFEELRDKMWCGGPRWGPGLGRGATPASSSSLKSTDV</sequence>
<feature type="transmembrane region" description="Helical" evidence="6">
    <location>
        <begin position="451"/>
        <end position="473"/>
    </location>
</feature>
<comment type="caution">
    <text evidence="9">The sequence shown here is derived from an EMBL/GenBank/DDBJ whole genome shotgun (WGS) entry which is preliminary data.</text>
</comment>
<accession>A0AA40LKX8</accession>
<feature type="transmembrane region" description="Helical" evidence="6">
    <location>
        <begin position="493"/>
        <end position="512"/>
    </location>
</feature>
<keyword evidence="3 6" id="KW-0812">Transmembrane</keyword>
<dbReference type="EMBL" id="JAULJE010000013">
    <property type="protein sequence ID" value="KAK1335383.1"/>
    <property type="molecule type" value="Genomic_DNA"/>
</dbReference>
<evidence type="ECO:0000256" key="1">
    <source>
        <dbReference type="ARBA" id="ARBA00004141"/>
    </source>
</evidence>
<name>A0AA40LKX8_CNENI</name>
<evidence type="ECO:0000256" key="5">
    <source>
        <dbReference type="ARBA" id="ARBA00023136"/>
    </source>
</evidence>
<reference evidence="9" key="1">
    <citation type="submission" date="2023-06" db="EMBL/GenBank/DDBJ databases">
        <title>Reference genome for the Northern bat (Eptesicus nilssonii), a most northern bat species.</title>
        <authorList>
            <person name="Laine V.N."/>
            <person name="Pulliainen A.T."/>
            <person name="Lilley T.M."/>
        </authorList>
    </citation>
    <scope>NUCLEOTIDE SEQUENCE</scope>
    <source>
        <strain evidence="9">BLF_Eptnil</strain>
        <tissue evidence="9">Kidney</tissue>
    </source>
</reference>
<comment type="similarity">
    <text evidence="2 6">Belongs to the anoctamin family.</text>
</comment>
<protein>
    <recommendedName>
        <fullName evidence="6">Anoctamin</fullName>
    </recommendedName>
</protein>
<gene>
    <name evidence="9" type="ORF">QTO34_003169</name>
</gene>
<evidence type="ECO:0000256" key="6">
    <source>
        <dbReference type="RuleBase" id="RU280814"/>
    </source>
</evidence>
<comment type="caution">
    <text evidence="6">Lacks conserved residue(s) required for the propagation of feature annotation.</text>
</comment>
<evidence type="ECO:0000313" key="9">
    <source>
        <dbReference type="EMBL" id="KAK1335383.1"/>
    </source>
</evidence>
<proteinExistence type="inferred from homology"/>
<feature type="transmembrane region" description="Helical" evidence="6">
    <location>
        <begin position="740"/>
        <end position="764"/>
    </location>
</feature>
<feature type="compositionally biased region" description="Polar residues" evidence="7">
    <location>
        <begin position="909"/>
        <end position="920"/>
    </location>
</feature>
<dbReference type="AlphaFoldDB" id="A0AA40LKX8"/>
<evidence type="ECO:0000256" key="7">
    <source>
        <dbReference type="SAM" id="MobiDB-lite"/>
    </source>
</evidence>
<feature type="region of interest" description="Disordered" evidence="7">
    <location>
        <begin position="303"/>
        <end position="323"/>
    </location>
</feature>
<feature type="transmembrane region" description="Helical" evidence="6">
    <location>
        <begin position="260"/>
        <end position="286"/>
    </location>
</feature>
<evidence type="ECO:0000256" key="2">
    <source>
        <dbReference type="ARBA" id="ARBA00009671"/>
    </source>
</evidence>
<feature type="region of interest" description="Disordered" evidence="7">
    <location>
        <begin position="1"/>
        <end position="24"/>
    </location>
</feature>
<keyword evidence="4 6" id="KW-1133">Transmembrane helix</keyword>